<sequence length="315" mass="34093">MKMPQLILLLIGTLALSGCIDVSLDFDLKSEQLDMRIRQSADAGKPGPNPNKNCEKEGGELITQADGSSVCHQSTQFSIDTWLNEGKVSFTAIGGNEKSRPMPIDVATASEGTLKLTLDVNAFIDEFNKDMFPSDMPAEMQQAMVDRLKEDVGDDGFHIAFTGEQVEETNGTLSNDDKTVTFNIPLRDIVDPANKQSPDSYTAIIRIDELPGKLLAPVTLNGPEVGDFISSELQSSLPSGWQAVVVTAEVSAGDVSMVSDCIINGTAQRLTLTDTRASKAALLKLHRQMAEDGLNWNKVKLTLKPEGSLKIEPLN</sequence>
<reference evidence="1 2" key="1">
    <citation type="submission" date="2019-03" db="EMBL/GenBank/DDBJ databases">
        <title>Genomic Encyclopedia of Archaeal and Bacterial Type Strains, Phase II (KMG-II): from individual species to whole genera.</title>
        <authorList>
            <person name="Goeker M."/>
        </authorList>
    </citation>
    <scope>NUCLEOTIDE SEQUENCE [LARGE SCALE GENOMIC DNA]</scope>
    <source>
        <strain evidence="1 2">DSM 27697</strain>
    </source>
</reference>
<dbReference type="AlphaFoldDB" id="A0A4V2PD32"/>
<proteinExistence type="predicted"/>
<evidence type="ECO:0008006" key="3">
    <source>
        <dbReference type="Google" id="ProtNLM"/>
    </source>
</evidence>
<protein>
    <recommendedName>
        <fullName evidence="3">Lipoprotein</fullName>
    </recommendedName>
</protein>
<name>A0A4V2PD32_9GAMM</name>
<dbReference type="Proteomes" id="UP000294546">
    <property type="component" value="Unassembled WGS sequence"/>
</dbReference>
<dbReference type="PROSITE" id="PS51257">
    <property type="entry name" value="PROKAR_LIPOPROTEIN"/>
    <property type="match status" value="1"/>
</dbReference>
<dbReference type="EMBL" id="SMFU01000012">
    <property type="protein sequence ID" value="TCK03636.1"/>
    <property type="molecule type" value="Genomic_DNA"/>
</dbReference>
<accession>A0A4V2PD32</accession>
<organism evidence="1 2">
    <name type="scientific">Marinobacterium mangrovicola</name>
    <dbReference type="NCBI Taxonomy" id="1476959"/>
    <lineage>
        <taxon>Bacteria</taxon>
        <taxon>Pseudomonadati</taxon>
        <taxon>Pseudomonadota</taxon>
        <taxon>Gammaproteobacteria</taxon>
        <taxon>Oceanospirillales</taxon>
        <taxon>Oceanospirillaceae</taxon>
        <taxon>Marinobacterium</taxon>
    </lineage>
</organism>
<keyword evidence="2" id="KW-1185">Reference proteome</keyword>
<dbReference type="OrthoDB" id="9819087at2"/>
<comment type="caution">
    <text evidence="1">The sequence shown here is derived from an EMBL/GenBank/DDBJ whole genome shotgun (WGS) entry which is preliminary data.</text>
</comment>
<dbReference type="RefSeq" id="WP_132296499.1">
    <property type="nucleotide sequence ID" value="NZ_SMFU01000012.1"/>
</dbReference>
<evidence type="ECO:0000313" key="1">
    <source>
        <dbReference type="EMBL" id="TCK03636.1"/>
    </source>
</evidence>
<evidence type="ECO:0000313" key="2">
    <source>
        <dbReference type="Proteomes" id="UP000294546"/>
    </source>
</evidence>
<gene>
    <name evidence="1" type="ORF">CLV83_3910</name>
</gene>